<protein>
    <recommendedName>
        <fullName evidence="2">SWIM-type domain-containing protein</fullName>
    </recommendedName>
</protein>
<gene>
    <name evidence="3" type="ORF">g.9293</name>
</gene>
<dbReference type="AlphaFoldDB" id="A0A2S2NLW6"/>
<evidence type="ECO:0000313" key="3">
    <source>
        <dbReference type="EMBL" id="MBY18118.1"/>
    </source>
</evidence>
<dbReference type="EMBL" id="GGMR01005499">
    <property type="protein sequence ID" value="MBY18118.1"/>
    <property type="molecule type" value="Transcribed_RNA"/>
</dbReference>
<accession>A0A2S2NLW6</accession>
<proteinExistence type="predicted"/>
<keyword evidence="1" id="KW-0863">Zinc-finger</keyword>
<keyword evidence="1" id="KW-0862">Zinc</keyword>
<feature type="domain" description="SWIM-type" evidence="2">
    <location>
        <begin position="76"/>
        <end position="106"/>
    </location>
</feature>
<dbReference type="PROSITE" id="PS50966">
    <property type="entry name" value="ZF_SWIM"/>
    <property type="match status" value="1"/>
</dbReference>
<sequence length="153" mass="17230">MLLTLNTIFAYAKCTISSRNLIEGEQVLNSNQVILCGKLQIENDRSNITIKSLVIQSSKVSDMPHEITGKLHIQAGLIHILNFLCTCKAGASECCKHVVAVLLHLNRNPIEDIQSLSSTDIKCQWSKLKEPSLNQYKPVPIRMNLFWFVQILL</sequence>
<dbReference type="GO" id="GO:0008270">
    <property type="term" value="F:zinc ion binding"/>
    <property type="evidence" value="ECO:0007669"/>
    <property type="project" value="UniProtKB-KW"/>
</dbReference>
<evidence type="ECO:0000256" key="1">
    <source>
        <dbReference type="PROSITE-ProRule" id="PRU00325"/>
    </source>
</evidence>
<keyword evidence="1" id="KW-0479">Metal-binding</keyword>
<evidence type="ECO:0000259" key="2">
    <source>
        <dbReference type="PROSITE" id="PS50966"/>
    </source>
</evidence>
<dbReference type="InterPro" id="IPR007527">
    <property type="entry name" value="Znf_SWIM"/>
</dbReference>
<name>A0A2S2NLW6_SCHGA</name>
<reference evidence="3" key="1">
    <citation type="submission" date="2018-04" db="EMBL/GenBank/DDBJ databases">
        <title>Transcriptome of Schizaphis graminum biotype I.</title>
        <authorList>
            <person name="Scully E.D."/>
            <person name="Geib S.M."/>
            <person name="Palmer N.A."/>
            <person name="Koch K."/>
            <person name="Bradshaw J."/>
            <person name="Heng-Moss T."/>
            <person name="Sarath G."/>
        </authorList>
    </citation>
    <scope>NUCLEOTIDE SEQUENCE</scope>
</reference>
<organism evidence="3">
    <name type="scientific">Schizaphis graminum</name>
    <name type="common">Green bug aphid</name>
    <dbReference type="NCBI Taxonomy" id="13262"/>
    <lineage>
        <taxon>Eukaryota</taxon>
        <taxon>Metazoa</taxon>
        <taxon>Ecdysozoa</taxon>
        <taxon>Arthropoda</taxon>
        <taxon>Hexapoda</taxon>
        <taxon>Insecta</taxon>
        <taxon>Pterygota</taxon>
        <taxon>Neoptera</taxon>
        <taxon>Paraneoptera</taxon>
        <taxon>Hemiptera</taxon>
        <taxon>Sternorrhyncha</taxon>
        <taxon>Aphidomorpha</taxon>
        <taxon>Aphidoidea</taxon>
        <taxon>Aphididae</taxon>
        <taxon>Aphidini</taxon>
        <taxon>Schizaphis</taxon>
    </lineage>
</organism>